<evidence type="ECO:0000313" key="8">
    <source>
        <dbReference type="EMBL" id="KAK1257511.1"/>
    </source>
</evidence>
<organism evidence="8 9">
    <name type="scientific">Acorus gramineus</name>
    <name type="common">Dwarf sweet flag</name>
    <dbReference type="NCBI Taxonomy" id="55184"/>
    <lineage>
        <taxon>Eukaryota</taxon>
        <taxon>Viridiplantae</taxon>
        <taxon>Streptophyta</taxon>
        <taxon>Embryophyta</taxon>
        <taxon>Tracheophyta</taxon>
        <taxon>Spermatophyta</taxon>
        <taxon>Magnoliopsida</taxon>
        <taxon>Liliopsida</taxon>
        <taxon>Acoraceae</taxon>
        <taxon>Acorus</taxon>
    </lineage>
</organism>
<dbReference type="Gene3D" id="2.60.120.10">
    <property type="entry name" value="Jelly Rolls"/>
    <property type="match status" value="1"/>
</dbReference>
<keyword evidence="4" id="KW-0479">Metal-binding</keyword>
<dbReference type="SUPFAM" id="SSF51182">
    <property type="entry name" value="RmlC-like cupins"/>
    <property type="match status" value="1"/>
</dbReference>
<sequence>MEMMSKIQRLYDACNLVFSKRPQQQSFREIRWLQSLLDTLEAVDVGIDQSNREESCSMGHEFSQITYIHIHQCDYFSIGMFCFPAGAKLPLHDHPQMTVLTKLLYGSVAVKAYDWVNNGSEKSGGLAGVAVDCVMQAPCGATVLFPRSGGNIHSFTALTPCAVLDVLSPPYSEELGRPSNYYTSIPIPLLPGYVILEEEKELPDDLIVVSAPYLGPELIVEDDEDELDPCS</sequence>
<evidence type="ECO:0000256" key="1">
    <source>
        <dbReference type="ARBA" id="ARBA00001954"/>
    </source>
</evidence>
<evidence type="ECO:0000256" key="5">
    <source>
        <dbReference type="ARBA" id="ARBA00023002"/>
    </source>
</evidence>
<evidence type="ECO:0000256" key="7">
    <source>
        <dbReference type="ARBA" id="ARBA00024284"/>
    </source>
</evidence>
<evidence type="ECO:0000256" key="6">
    <source>
        <dbReference type="ARBA" id="ARBA00023004"/>
    </source>
</evidence>
<keyword evidence="6" id="KW-0408">Iron</keyword>
<dbReference type="EC" id="1.13.11.20" evidence="3"/>
<name>A0AAV8ZZ07_ACOGR</name>
<dbReference type="Proteomes" id="UP001179952">
    <property type="component" value="Unassembled WGS sequence"/>
</dbReference>
<protein>
    <recommendedName>
        <fullName evidence="3">cysteine dioxygenase</fullName>
        <ecNumber evidence="3">1.13.11.20</ecNumber>
    </recommendedName>
</protein>
<reference evidence="8" key="2">
    <citation type="submission" date="2023-06" db="EMBL/GenBank/DDBJ databases">
        <authorList>
            <person name="Ma L."/>
            <person name="Liu K.-W."/>
            <person name="Li Z."/>
            <person name="Hsiao Y.-Y."/>
            <person name="Qi Y."/>
            <person name="Fu T."/>
            <person name="Tang G."/>
            <person name="Zhang D."/>
            <person name="Sun W.-H."/>
            <person name="Liu D.-K."/>
            <person name="Li Y."/>
            <person name="Chen G.-Z."/>
            <person name="Liu X.-D."/>
            <person name="Liao X.-Y."/>
            <person name="Jiang Y.-T."/>
            <person name="Yu X."/>
            <person name="Hao Y."/>
            <person name="Huang J."/>
            <person name="Zhao X.-W."/>
            <person name="Ke S."/>
            <person name="Chen Y.-Y."/>
            <person name="Wu W.-L."/>
            <person name="Hsu J.-L."/>
            <person name="Lin Y.-F."/>
            <person name="Huang M.-D."/>
            <person name="Li C.-Y."/>
            <person name="Huang L."/>
            <person name="Wang Z.-W."/>
            <person name="Zhao X."/>
            <person name="Zhong W.-Y."/>
            <person name="Peng D.-H."/>
            <person name="Ahmad S."/>
            <person name="Lan S."/>
            <person name="Zhang J.-S."/>
            <person name="Tsai W.-C."/>
            <person name="Van De Peer Y."/>
            <person name="Liu Z.-J."/>
        </authorList>
    </citation>
    <scope>NUCLEOTIDE SEQUENCE</scope>
    <source>
        <strain evidence="8">SCP</strain>
        <tissue evidence="8">Leaves</tissue>
    </source>
</reference>
<gene>
    <name evidence="8" type="ORF">QJS04_geneDACA023883</name>
</gene>
<evidence type="ECO:0000256" key="2">
    <source>
        <dbReference type="ARBA" id="ARBA00006622"/>
    </source>
</evidence>
<accession>A0AAV8ZZ07</accession>
<dbReference type="GO" id="GO:0070483">
    <property type="term" value="P:detection of hypoxia"/>
    <property type="evidence" value="ECO:0007669"/>
    <property type="project" value="UniProtKB-ARBA"/>
</dbReference>
<evidence type="ECO:0000256" key="3">
    <source>
        <dbReference type="ARBA" id="ARBA00013133"/>
    </source>
</evidence>
<dbReference type="AlphaFoldDB" id="A0AAV8ZZ07"/>
<dbReference type="InterPro" id="IPR014710">
    <property type="entry name" value="RmlC-like_jellyroll"/>
</dbReference>
<comment type="similarity">
    <text evidence="2">Belongs to the cysteine dioxygenase family.</text>
</comment>
<reference evidence="8" key="1">
    <citation type="journal article" date="2023" name="Nat. Commun.">
        <title>Diploid and tetraploid genomes of Acorus and the evolution of monocots.</title>
        <authorList>
            <person name="Ma L."/>
            <person name="Liu K.W."/>
            <person name="Li Z."/>
            <person name="Hsiao Y.Y."/>
            <person name="Qi Y."/>
            <person name="Fu T."/>
            <person name="Tang G.D."/>
            <person name="Zhang D."/>
            <person name="Sun W.H."/>
            <person name="Liu D.K."/>
            <person name="Li Y."/>
            <person name="Chen G.Z."/>
            <person name="Liu X.D."/>
            <person name="Liao X.Y."/>
            <person name="Jiang Y.T."/>
            <person name="Yu X."/>
            <person name="Hao Y."/>
            <person name="Huang J."/>
            <person name="Zhao X.W."/>
            <person name="Ke S."/>
            <person name="Chen Y.Y."/>
            <person name="Wu W.L."/>
            <person name="Hsu J.L."/>
            <person name="Lin Y.F."/>
            <person name="Huang M.D."/>
            <person name="Li C.Y."/>
            <person name="Huang L."/>
            <person name="Wang Z.W."/>
            <person name="Zhao X."/>
            <person name="Zhong W.Y."/>
            <person name="Peng D.H."/>
            <person name="Ahmad S."/>
            <person name="Lan S."/>
            <person name="Zhang J.S."/>
            <person name="Tsai W.C."/>
            <person name="Van de Peer Y."/>
            <person name="Liu Z.J."/>
        </authorList>
    </citation>
    <scope>NUCLEOTIDE SEQUENCE</scope>
    <source>
        <strain evidence="8">SCP</strain>
    </source>
</reference>
<comment type="caution">
    <text evidence="8">The sequence shown here is derived from an EMBL/GenBank/DDBJ whole genome shotgun (WGS) entry which is preliminary data.</text>
</comment>
<dbReference type="InterPro" id="IPR011051">
    <property type="entry name" value="RmlC_Cupin_sf"/>
</dbReference>
<dbReference type="PANTHER" id="PTHR22966">
    <property type="entry name" value="2-AMINOETHANETHIOL DIOXYGENASE"/>
    <property type="match status" value="1"/>
</dbReference>
<comment type="catalytic activity">
    <reaction evidence="7">
        <text>L-cysteine + O2 = 3-sulfino-L-alanine + H(+)</text>
        <dbReference type="Rhea" id="RHEA:20441"/>
        <dbReference type="ChEBI" id="CHEBI:15378"/>
        <dbReference type="ChEBI" id="CHEBI:15379"/>
        <dbReference type="ChEBI" id="CHEBI:35235"/>
        <dbReference type="ChEBI" id="CHEBI:61085"/>
        <dbReference type="EC" id="1.13.11.20"/>
    </reaction>
    <physiologicalReaction direction="left-to-right" evidence="7">
        <dbReference type="Rhea" id="RHEA:20442"/>
    </physiologicalReaction>
</comment>
<proteinExistence type="inferred from homology"/>
<dbReference type="CDD" id="cd20289">
    <property type="entry name" value="cupin_ADO"/>
    <property type="match status" value="1"/>
</dbReference>
<keyword evidence="9" id="KW-1185">Reference proteome</keyword>
<comment type="cofactor">
    <cofactor evidence="1">
        <name>Fe(2+)</name>
        <dbReference type="ChEBI" id="CHEBI:29033"/>
    </cofactor>
</comment>
<evidence type="ECO:0000256" key="4">
    <source>
        <dbReference type="ARBA" id="ARBA00022723"/>
    </source>
</evidence>
<dbReference type="Pfam" id="PF07847">
    <property type="entry name" value="PCO_ADO"/>
    <property type="match status" value="1"/>
</dbReference>
<dbReference type="InterPro" id="IPR012864">
    <property type="entry name" value="PCO/ADO"/>
</dbReference>
<dbReference type="PANTHER" id="PTHR22966:SF52">
    <property type="entry name" value="CYSTEINE DIOXYGENASE"/>
    <property type="match status" value="1"/>
</dbReference>
<dbReference type="GO" id="GO:0046872">
    <property type="term" value="F:metal ion binding"/>
    <property type="evidence" value="ECO:0007669"/>
    <property type="project" value="UniProtKB-KW"/>
</dbReference>
<dbReference type="EMBL" id="JAUJYN010000041">
    <property type="protein sequence ID" value="KAK1257511.1"/>
    <property type="molecule type" value="Genomic_DNA"/>
</dbReference>
<keyword evidence="5" id="KW-0560">Oxidoreductase</keyword>
<evidence type="ECO:0000313" key="9">
    <source>
        <dbReference type="Proteomes" id="UP001179952"/>
    </source>
</evidence>
<dbReference type="GO" id="GO:0017172">
    <property type="term" value="F:cysteine dioxygenase activity"/>
    <property type="evidence" value="ECO:0007669"/>
    <property type="project" value="UniProtKB-EC"/>
</dbReference>